<name>A0A7J7KDN7_BUGNE</name>
<comment type="caution">
    <text evidence="2">The sequence shown here is derived from an EMBL/GenBank/DDBJ whole genome shotgun (WGS) entry which is preliminary data.</text>
</comment>
<dbReference type="AlphaFoldDB" id="A0A7J7KDN7"/>
<feature type="region of interest" description="Disordered" evidence="1">
    <location>
        <begin position="1"/>
        <end position="47"/>
    </location>
</feature>
<keyword evidence="3" id="KW-1185">Reference proteome</keyword>
<evidence type="ECO:0000313" key="3">
    <source>
        <dbReference type="Proteomes" id="UP000593567"/>
    </source>
</evidence>
<evidence type="ECO:0000313" key="2">
    <source>
        <dbReference type="EMBL" id="KAF6036770.1"/>
    </source>
</evidence>
<evidence type="ECO:0000256" key="1">
    <source>
        <dbReference type="SAM" id="MobiDB-lite"/>
    </source>
</evidence>
<dbReference type="Proteomes" id="UP000593567">
    <property type="component" value="Unassembled WGS sequence"/>
</dbReference>
<dbReference type="EMBL" id="VXIV02000677">
    <property type="protein sequence ID" value="KAF6036770.1"/>
    <property type="molecule type" value="Genomic_DNA"/>
</dbReference>
<protein>
    <submittedName>
        <fullName evidence="2">Uncharacterized protein</fullName>
    </submittedName>
</protein>
<gene>
    <name evidence="2" type="ORF">EB796_004929</name>
</gene>
<feature type="region of interest" description="Disordered" evidence="1">
    <location>
        <begin position="60"/>
        <end position="110"/>
    </location>
</feature>
<reference evidence="2" key="1">
    <citation type="submission" date="2020-06" db="EMBL/GenBank/DDBJ databases">
        <title>Draft genome of Bugula neritina, a colonial animal packing powerful symbionts and potential medicines.</title>
        <authorList>
            <person name="Rayko M."/>
        </authorList>
    </citation>
    <scope>NUCLEOTIDE SEQUENCE [LARGE SCALE GENOMIC DNA]</scope>
    <source>
        <strain evidence="2">Kwan_BN1</strain>
    </source>
</reference>
<sequence length="110" mass="11890">MGDPVEKLNKNTFSEDVQDRNSGDSSDMIQRSNDSIPPNKVPKLSGSSWVQSYRRVIAILPGSGKKGTLTNDVESSDDDESDTRSEGVIETSSSSSGIEEGIPFPQSLRL</sequence>
<feature type="compositionally biased region" description="Low complexity" evidence="1">
    <location>
        <begin position="88"/>
        <end position="102"/>
    </location>
</feature>
<accession>A0A7J7KDN7</accession>
<proteinExistence type="predicted"/>
<organism evidence="2 3">
    <name type="scientific">Bugula neritina</name>
    <name type="common">Brown bryozoan</name>
    <name type="synonym">Sertularia neritina</name>
    <dbReference type="NCBI Taxonomy" id="10212"/>
    <lineage>
        <taxon>Eukaryota</taxon>
        <taxon>Metazoa</taxon>
        <taxon>Spiralia</taxon>
        <taxon>Lophotrochozoa</taxon>
        <taxon>Bryozoa</taxon>
        <taxon>Gymnolaemata</taxon>
        <taxon>Cheilostomatida</taxon>
        <taxon>Flustrina</taxon>
        <taxon>Buguloidea</taxon>
        <taxon>Bugulidae</taxon>
        <taxon>Bugula</taxon>
    </lineage>
</organism>
<feature type="compositionally biased region" description="Polar residues" evidence="1">
    <location>
        <begin position="23"/>
        <end position="36"/>
    </location>
</feature>